<reference evidence="1 2" key="1">
    <citation type="submission" date="2018-06" db="EMBL/GenBank/DDBJ databases">
        <title>Comparative genomics reveals the genomic features of Rhizophagus irregularis, R. cerebriforme, R. diaphanum and Gigaspora rosea, and their symbiotic lifestyle signature.</title>
        <authorList>
            <person name="Morin E."/>
            <person name="San Clemente H."/>
            <person name="Chen E.C.H."/>
            <person name="De La Providencia I."/>
            <person name="Hainaut M."/>
            <person name="Kuo A."/>
            <person name="Kohler A."/>
            <person name="Murat C."/>
            <person name="Tang N."/>
            <person name="Roy S."/>
            <person name="Loubradou J."/>
            <person name="Henrissat B."/>
            <person name="Grigoriev I.V."/>
            <person name="Corradi N."/>
            <person name="Roux C."/>
            <person name="Martin F.M."/>
        </authorList>
    </citation>
    <scope>NUCLEOTIDE SEQUENCE [LARGE SCALE GENOMIC DNA]</scope>
    <source>
        <strain evidence="1 2">DAOM 227022</strain>
    </source>
</reference>
<organism evidence="1 2">
    <name type="scientific">Glomus cerebriforme</name>
    <dbReference type="NCBI Taxonomy" id="658196"/>
    <lineage>
        <taxon>Eukaryota</taxon>
        <taxon>Fungi</taxon>
        <taxon>Fungi incertae sedis</taxon>
        <taxon>Mucoromycota</taxon>
        <taxon>Glomeromycotina</taxon>
        <taxon>Glomeromycetes</taxon>
        <taxon>Glomerales</taxon>
        <taxon>Glomeraceae</taxon>
        <taxon>Glomus</taxon>
    </lineage>
</organism>
<sequence>MISQTNPVDNTPLIDINVDDPTLNMSPGHHRRIRIRQERAAANKEKIRLYWENKAHENNYSMTLDRVAKTSVGSHKKRNFNDEINEEYSRLDKLEVTLEASMLYYEEVASITTYLQDEFHVCMTDTPVNSIAPLTPKNCRKWLSKNKFSLTTFEAMNDRYKSKMVYQTKHQRPRVLPLFPSPSLKHSRLKTDDSLENKRVKFQL</sequence>
<comment type="caution">
    <text evidence="1">The sequence shown here is derived from an EMBL/GenBank/DDBJ whole genome shotgun (WGS) entry which is preliminary data.</text>
</comment>
<evidence type="ECO:0000313" key="1">
    <source>
        <dbReference type="EMBL" id="RIA91626.1"/>
    </source>
</evidence>
<evidence type="ECO:0000313" key="2">
    <source>
        <dbReference type="Proteomes" id="UP000265703"/>
    </source>
</evidence>
<keyword evidence="2" id="KW-1185">Reference proteome</keyword>
<gene>
    <name evidence="1" type="ORF">C1645_736962</name>
</gene>
<name>A0A397T3Z6_9GLOM</name>
<accession>A0A397T3Z6</accession>
<dbReference type="EMBL" id="QKYT01000147">
    <property type="protein sequence ID" value="RIA91626.1"/>
    <property type="molecule type" value="Genomic_DNA"/>
</dbReference>
<dbReference type="Proteomes" id="UP000265703">
    <property type="component" value="Unassembled WGS sequence"/>
</dbReference>
<protein>
    <submittedName>
        <fullName evidence="1">Uncharacterized protein</fullName>
    </submittedName>
</protein>
<proteinExistence type="predicted"/>
<dbReference type="AlphaFoldDB" id="A0A397T3Z6"/>